<gene>
    <name evidence="6" type="ORF">CLG96_15360</name>
</gene>
<keyword evidence="4" id="KW-0788">Thiol protease</keyword>
<dbReference type="SUPFAM" id="SSF54001">
    <property type="entry name" value="Cysteine proteinases"/>
    <property type="match status" value="1"/>
</dbReference>
<dbReference type="Gene3D" id="3.90.1720.10">
    <property type="entry name" value="endopeptidase domain like (from Nostoc punctiforme)"/>
    <property type="match status" value="1"/>
</dbReference>
<evidence type="ECO:0000313" key="6">
    <source>
        <dbReference type="EMBL" id="PTQ08622.1"/>
    </source>
</evidence>
<dbReference type="InterPro" id="IPR000064">
    <property type="entry name" value="NLP_P60_dom"/>
</dbReference>
<evidence type="ECO:0000256" key="1">
    <source>
        <dbReference type="ARBA" id="ARBA00007074"/>
    </source>
</evidence>
<dbReference type="OrthoDB" id="9813368at2"/>
<dbReference type="Pfam" id="PF18348">
    <property type="entry name" value="SH3_16"/>
    <property type="match status" value="1"/>
</dbReference>
<keyword evidence="3 6" id="KW-0378">Hydrolase</keyword>
<dbReference type="AlphaFoldDB" id="A0A2T5FV64"/>
<dbReference type="InterPro" id="IPR041382">
    <property type="entry name" value="SH3_16"/>
</dbReference>
<reference evidence="6 7" key="1">
    <citation type="submission" date="2017-09" db="EMBL/GenBank/DDBJ databases">
        <title>Sphingomonas panjinensis sp.nov., isolated from oil-contaminated soil.</title>
        <authorList>
            <person name="Wang L."/>
            <person name="Chen L."/>
        </authorList>
    </citation>
    <scope>NUCLEOTIDE SEQUENCE [LARGE SCALE GENOMIC DNA]</scope>
    <source>
        <strain evidence="6 7">FW-11</strain>
    </source>
</reference>
<dbReference type="InterPro" id="IPR051794">
    <property type="entry name" value="PG_Endopeptidase_C40"/>
</dbReference>
<evidence type="ECO:0000313" key="7">
    <source>
        <dbReference type="Proteomes" id="UP000244162"/>
    </source>
</evidence>
<dbReference type="PANTHER" id="PTHR47359:SF3">
    <property type="entry name" value="NLP_P60 DOMAIN-CONTAINING PROTEIN-RELATED"/>
    <property type="match status" value="1"/>
</dbReference>
<dbReference type="InterPro" id="IPR038765">
    <property type="entry name" value="Papain-like_cys_pep_sf"/>
</dbReference>
<dbReference type="PANTHER" id="PTHR47359">
    <property type="entry name" value="PEPTIDOGLYCAN DL-ENDOPEPTIDASE CWLO"/>
    <property type="match status" value="1"/>
</dbReference>
<sequence>MQPPTERFRLDGPTRALDPRVHAVRRDIADIALAGLLFAPHYAQPLPRACAAASAMLRTAPAEDAEAVSQLLRGERFDVLDIAGGWAWGYCVHDDYVGYVPTDSLSEPAPADHIVTAPSALLFSRPDIKSPVRAVWPVGARFAGIASDAFVETEQGFIHQRHAAPLTTIAADPVTVAESLLGLPYLWGGRGGDGIDCSGLVQQALARTGHAAPRDTDQQRSAIGEEIAEDAPLRRGDLIFFPGHVGLMVDGTRLIHANAHWMAVTVEPLADVVTRLLPNHDRPILARRRITS</sequence>
<dbReference type="GO" id="GO:0006508">
    <property type="term" value="P:proteolysis"/>
    <property type="evidence" value="ECO:0007669"/>
    <property type="project" value="UniProtKB-KW"/>
</dbReference>
<dbReference type="PROSITE" id="PS51935">
    <property type="entry name" value="NLPC_P60"/>
    <property type="match status" value="1"/>
</dbReference>
<dbReference type="Pfam" id="PF00877">
    <property type="entry name" value="NLPC_P60"/>
    <property type="match status" value="1"/>
</dbReference>
<keyword evidence="7" id="KW-1185">Reference proteome</keyword>
<dbReference type="Gene3D" id="2.30.30.40">
    <property type="entry name" value="SH3 Domains"/>
    <property type="match status" value="1"/>
</dbReference>
<feature type="domain" description="NlpC/P60" evidence="5">
    <location>
        <begin position="167"/>
        <end position="291"/>
    </location>
</feature>
<proteinExistence type="inferred from homology"/>
<comment type="similarity">
    <text evidence="1">Belongs to the peptidase C40 family.</text>
</comment>
<dbReference type="Proteomes" id="UP000244162">
    <property type="component" value="Unassembled WGS sequence"/>
</dbReference>
<dbReference type="GO" id="GO:0008234">
    <property type="term" value="F:cysteine-type peptidase activity"/>
    <property type="evidence" value="ECO:0007669"/>
    <property type="project" value="UniProtKB-KW"/>
</dbReference>
<name>A0A2T5FV64_9SPHN</name>
<evidence type="ECO:0000256" key="3">
    <source>
        <dbReference type="ARBA" id="ARBA00022801"/>
    </source>
</evidence>
<organism evidence="6 7">
    <name type="scientific">Sphingomonas oleivorans</name>
    <dbReference type="NCBI Taxonomy" id="1735121"/>
    <lineage>
        <taxon>Bacteria</taxon>
        <taxon>Pseudomonadati</taxon>
        <taxon>Pseudomonadota</taxon>
        <taxon>Alphaproteobacteria</taxon>
        <taxon>Sphingomonadales</taxon>
        <taxon>Sphingomonadaceae</taxon>
        <taxon>Sphingomonas</taxon>
    </lineage>
</organism>
<evidence type="ECO:0000259" key="5">
    <source>
        <dbReference type="PROSITE" id="PS51935"/>
    </source>
</evidence>
<evidence type="ECO:0000256" key="2">
    <source>
        <dbReference type="ARBA" id="ARBA00022670"/>
    </source>
</evidence>
<dbReference type="EMBL" id="NWBU01000015">
    <property type="protein sequence ID" value="PTQ08622.1"/>
    <property type="molecule type" value="Genomic_DNA"/>
</dbReference>
<accession>A0A2T5FV64</accession>
<comment type="caution">
    <text evidence="6">The sequence shown here is derived from an EMBL/GenBank/DDBJ whole genome shotgun (WGS) entry which is preliminary data.</text>
</comment>
<keyword evidence="2" id="KW-0645">Protease</keyword>
<protein>
    <submittedName>
        <fullName evidence="6">Glycoside hydrolase</fullName>
    </submittedName>
</protein>
<evidence type="ECO:0000256" key="4">
    <source>
        <dbReference type="ARBA" id="ARBA00022807"/>
    </source>
</evidence>